<evidence type="ECO:0000256" key="8">
    <source>
        <dbReference type="RuleBase" id="RU365006"/>
    </source>
</evidence>
<dbReference type="PANTHER" id="PTHR45922">
    <property type="entry name" value="CLEAVAGE AND POLYADENYLATION SPECIFICITY FACTOR SUBUNIT 2"/>
    <property type="match status" value="1"/>
</dbReference>
<feature type="compositionally biased region" description="Basic and acidic residues" evidence="10">
    <location>
        <begin position="1156"/>
        <end position="1167"/>
    </location>
</feature>
<evidence type="ECO:0000256" key="4">
    <source>
        <dbReference type="ARBA" id="ARBA00022664"/>
    </source>
</evidence>
<dbReference type="InterPro" id="IPR025069">
    <property type="entry name" value="Cpsf2_C"/>
</dbReference>
<gene>
    <name evidence="13" type="ORF">P879_01141</name>
</gene>
<feature type="region of interest" description="Disordered" evidence="10">
    <location>
        <begin position="1087"/>
        <end position="1130"/>
    </location>
</feature>
<proteinExistence type="inferred from homology"/>
<comment type="similarity">
    <text evidence="3 8">Belongs to the metallo-beta-lactamase superfamily. RNA-metabolizing metallo-beta-lactamase-like family. CPSF2/YSH1 subfamily.</text>
</comment>
<dbReference type="EMBL" id="JTDF01001919">
    <property type="protein sequence ID" value="KAF8569376.1"/>
    <property type="molecule type" value="Genomic_DNA"/>
</dbReference>
<keyword evidence="6 9" id="KW-0175">Coiled coil</keyword>
<feature type="region of interest" description="Disordered" evidence="10">
    <location>
        <begin position="727"/>
        <end position="776"/>
    </location>
</feature>
<feature type="domain" description="Beta-Casp" evidence="12">
    <location>
        <begin position="243"/>
        <end position="378"/>
    </location>
</feature>
<keyword evidence="14" id="KW-1185">Reference proteome</keyword>
<evidence type="ECO:0000256" key="6">
    <source>
        <dbReference type="ARBA" id="ARBA00023054"/>
    </source>
</evidence>
<evidence type="ECO:0000313" key="13">
    <source>
        <dbReference type="EMBL" id="KAF8569376.1"/>
    </source>
</evidence>
<sequence>MATSIIKLHTLSGAGEGGPPCYLLQVDEFHCLLDCGWCPVANPDYVKKLSQWARHIDAVLLSHQGLRHLGLLPYLVGSCGLKCPVYATTPVYKMGQLTLYDFYQSMWASEDFSAFTLDDVDAAFDLVTQVKYHQTVNLPGRGRGLCITPLPSGHTLGGTIWKLVKEDTDIVYAVDFNHKKERHLNGATFDACMRPRLLILDASNALYSHPRRKDRDENLRQCILKSLRRGGNILIAVDTAGRCLEISHFLEQCWMNQDSGMMAYGLAMLSFVAFNVVDFAKSMVEWMSEKVMRTFEDQRTNPFHFRHLQLCHTLEQLDAVPEPKVVLASFSDLSCGFARQLFAEWADNDLNTVILTSRDSCAVTFEGESENYPLHKRLIGLAKGDPDARTGLPTSSTGTLVLPLTLSQRVSAAQLERLENEMPRMRNAVHMGLASFQSAATSRAMDVTIPMSFDAVDDTLDGRRLSPAADAPPSDTRTTTTTSFVPANQAFGSSGSLAAVADTPHANSEDALATVTSNVNTVAATPPFTLTTSADTQVDHHENNVTRGSVGSKLLLSRENPPHTQLVTTDSASEGLHTSSALGTQLTAGRHQPGYDIYPGLHNHAGGQFFRMAKRTQLLFPPVERKGRSDGEAMKRIVVGLRPQEVILVGNSRTVIEHLAEYCRTVMLLGQHLTHAPNVNEVVNCTKEGDIYQARMKDSLVSSLKFTKIREYELAWVEATISLDDQPSVTSARSSSESEDVEMHNDVGTKAKRAGGPGESRDRASSAGDQLPMVTLPSGPVGTHKTVFVNEPKLSDLKQLLLSQGLMAEFVSGVLVVDNCVAIKRSEAAYGSFDLHADCLTDRFVLFTFTIMKLTLDKAIEDVQLLISRLKSRESTADSMREKIADVKSQLLGMRQYQEEVLTFDSLSSRLADHRRGPLILCLAAENKQMEQLRIENQTLCNSLDEHQTALDLIMNKYRGQVSKLMQTNRLETLMNHTSSASTYPRSCRVVSGPLLKNDLVTTQLVSGSDTGQTGNEPLSQTVADSLYTNQISILAAMAQDVCDRGDAYATELEAELHRLRAENAGLREMLMISSSYAIDQAENLPTMSTSNPDSTASSLDNMNRPTANHALSGTSDRFESTGPASSPLRRQRDMSEFFTHNQAILSRYSGGVREQCTDDSRRARSNEEEEDAEDAMTVAGADCEEIQLHASSVLD</sequence>
<dbReference type="AlphaFoldDB" id="A0A8T0DQ00"/>
<evidence type="ECO:0000313" key="14">
    <source>
        <dbReference type="Proteomes" id="UP000699462"/>
    </source>
</evidence>
<evidence type="ECO:0000256" key="2">
    <source>
        <dbReference type="ARBA" id="ARBA00005537"/>
    </source>
</evidence>
<keyword evidence="4 8" id="KW-0507">mRNA processing</keyword>
<evidence type="ECO:0000256" key="10">
    <source>
        <dbReference type="SAM" id="MobiDB-lite"/>
    </source>
</evidence>
<evidence type="ECO:0000259" key="11">
    <source>
        <dbReference type="SMART" id="SM00849"/>
    </source>
</evidence>
<dbReference type="Pfam" id="PF10996">
    <property type="entry name" value="Beta-Casp"/>
    <property type="match status" value="1"/>
</dbReference>
<evidence type="ECO:0000256" key="9">
    <source>
        <dbReference type="SAM" id="Coils"/>
    </source>
</evidence>
<feature type="compositionally biased region" description="Polar residues" evidence="10">
    <location>
        <begin position="1087"/>
        <end position="1116"/>
    </location>
</feature>
<dbReference type="InterPro" id="IPR027075">
    <property type="entry name" value="CPSF2"/>
</dbReference>
<evidence type="ECO:0000256" key="1">
    <source>
        <dbReference type="ARBA" id="ARBA00004123"/>
    </source>
</evidence>
<reference evidence="13 14" key="1">
    <citation type="submission" date="2019-07" db="EMBL/GenBank/DDBJ databases">
        <title>Annotation for the trematode Paragonimus westermani.</title>
        <authorList>
            <person name="Choi Y.-J."/>
        </authorList>
    </citation>
    <scope>NUCLEOTIDE SEQUENCE [LARGE SCALE GENOMIC DNA]</scope>
    <source>
        <strain evidence="13">180907_Pwestermani</strain>
    </source>
</reference>
<dbReference type="Gene3D" id="3.60.15.10">
    <property type="entry name" value="Ribonuclease Z/Hydroxyacylglutathione hydrolase-like"/>
    <property type="match status" value="1"/>
</dbReference>
<dbReference type="GO" id="GO:0003723">
    <property type="term" value="F:RNA binding"/>
    <property type="evidence" value="ECO:0007669"/>
    <property type="project" value="UniProtKB-KW"/>
</dbReference>
<dbReference type="GO" id="GO:0006398">
    <property type="term" value="P:mRNA 3'-end processing by stem-loop binding and cleavage"/>
    <property type="evidence" value="ECO:0007669"/>
    <property type="project" value="InterPro"/>
</dbReference>
<feature type="region of interest" description="Disordered" evidence="10">
    <location>
        <begin position="1150"/>
        <end position="1178"/>
    </location>
</feature>
<evidence type="ECO:0000256" key="3">
    <source>
        <dbReference type="ARBA" id="ARBA00010624"/>
    </source>
</evidence>
<dbReference type="SMART" id="SM00849">
    <property type="entry name" value="Lactamase_B"/>
    <property type="match status" value="1"/>
</dbReference>
<dbReference type="InterPro" id="IPR036866">
    <property type="entry name" value="RibonucZ/Hydroxyglut_hydro"/>
</dbReference>
<name>A0A8T0DQ00_9TREM</name>
<dbReference type="OrthoDB" id="64353at2759"/>
<comment type="caution">
    <text evidence="13">The sequence shown here is derived from an EMBL/GenBank/DDBJ whole genome shotgun (WGS) entry which is preliminary data.</text>
</comment>
<dbReference type="GO" id="GO:0005847">
    <property type="term" value="C:mRNA cleavage and polyadenylation specificity factor complex"/>
    <property type="evidence" value="ECO:0007669"/>
    <property type="project" value="InterPro"/>
</dbReference>
<dbReference type="Proteomes" id="UP000699462">
    <property type="component" value="Unassembled WGS sequence"/>
</dbReference>
<dbReference type="InterPro" id="IPR035639">
    <property type="entry name" value="CPSF2_MBL"/>
</dbReference>
<comment type="similarity">
    <text evidence="2">Belongs to the SIKE family.</text>
</comment>
<dbReference type="Pfam" id="PF13299">
    <property type="entry name" value="CPSF100_C"/>
    <property type="match status" value="1"/>
</dbReference>
<dbReference type="InterPro" id="IPR001279">
    <property type="entry name" value="Metallo-B-lactamas"/>
</dbReference>
<comment type="subcellular location">
    <subcellularLocation>
        <location evidence="1 8">Nucleus</location>
    </subcellularLocation>
</comment>
<dbReference type="SMART" id="SM01027">
    <property type="entry name" value="Beta-Casp"/>
    <property type="match status" value="1"/>
</dbReference>
<dbReference type="Pfam" id="PF16661">
    <property type="entry name" value="Lactamase_B_6"/>
    <property type="match status" value="1"/>
</dbReference>
<keyword evidence="7 8" id="KW-0539">Nucleus</keyword>
<evidence type="ECO:0000256" key="7">
    <source>
        <dbReference type="ARBA" id="ARBA00023242"/>
    </source>
</evidence>
<feature type="domain" description="Metallo-beta-lactamase" evidence="11">
    <location>
        <begin position="18"/>
        <end position="209"/>
    </location>
</feature>
<protein>
    <recommendedName>
        <fullName evidence="8">Cleavage and polyadenylation specificity factor subunit 2</fullName>
    </recommendedName>
    <alternativeName>
        <fullName evidence="8">Cleavage and polyadenylation specificity factor 100 kDa subunit</fullName>
    </alternativeName>
</protein>
<dbReference type="SUPFAM" id="SSF56281">
    <property type="entry name" value="Metallo-hydrolase/oxidoreductase"/>
    <property type="match status" value="1"/>
</dbReference>
<dbReference type="FunFam" id="3.60.15.10:FF:000008">
    <property type="entry name" value="Cleavage and polyadenylation specificity factor subunit 2"/>
    <property type="match status" value="1"/>
</dbReference>
<feature type="coiled-coil region" evidence="9">
    <location>
        <begin position="923"/>
        <end position="950"/>
    </location>
</feature>
<dbReference type="InterPro" id="IPR022712">
    <property type="entry name" value="Beta_Casp"/>
</dbReference>
<evidence type="ECO:0000256" key="5">
    <source>
        <dbReference type="ARBA" id="ARBA00022884"/>
    </source>
</evidence>
<dbReference type="PANTHER" id="PTHR45922:SF1">
    <property type="entry name" value="CLEAVAGE AND POLYADENYLATION SPECIFICITY FACTOR SUBUNIT 2"/>
    <property type="match status" value="1"/>
</dbReference>
<dbReference type="CDD" id="cd16293">
    <property type="entry name" value="CPSF2-like_MBL-fold"/>
    <property type="match status" value="1"/>
</dbReference>
<organism evidence="13 14">
    <name type="scientific">Paragonimus westermani</name>
    <dbReference type="NCBI Taxonomy" id="34504"/>
    <lineage>
        <taxon>Eukaryota</taxon>
        <taxon>Metazoa</taxon>
        <taxon>Spiralia</taxon>
        <taxon>Lophotrochozoa</taxon>
        <taxon>Platyhelminthes</taxon>
        <taxon>Trematoda</taxon>
        <taxon>Digenea</taxon>
        <taxon>Plagiorchiida</taxon>
        <taxon>Troglotremata</taxon>
        <taxon>Troglotrematidae</taxon>
        <taxon>Paragonimus</taxon>
    </lineage>
</organism>
<dbReference type="InterPro" id="IPR008555">
    <property type="entry name" value="SIKE"/>
</dbReference>
<evidence type="ECO:0000259" key="12">
    <source>
        <dbReference type="SMART" id="SM01027"/>
    </source>
</evidence>
<keyword evidence="5 8" id="KW-0694">RNA-binding</keyword>
<accession>A0A8T0DQ00</accession>
<dbReference type="Pfam" id="PF05769">
    <property type="entry name" value="SIKE"/>
    <property type="match status" value="1"/>
</dbReference>